<comment type="caution">
    <text evidence="16">The sequence shown here is derived from an EMBL/GenBank/DDBJ whole genome shotgun (WGS) entry which is preliminary data.</text>
</comment>
<keyword evidence="12" id="KW-0902">Two-component regulatory system</keyword>
<dbReference type="Gene3D" id="1.10.287.130">
    <property type="match status" value="1"/>
</dbReference>
<gene>
    <name evidence="16" type="ORF">ACFPET_08670</name>
</gene>
<feature type="transmembrane region" description="Helical" evidence="13">
    <location>
        <begin position="7"/>
        <end position="30"/>
    </location>
</feature>
<feature type="domain" description="Histidine kinase" evidence="14">
    <location>
        <begin position="219"/>
        <end position="412"/>
    </location>
</feature>
<dbReference type="InterPro" id="IPR003660">
    <property type="entry name" value="HAMP_dom"/>
</dbReference>
<dbReference type="EC" id="2.7.13.3" evidence="3"/>
<dbReference type="InterPro" id="IPR050980">
    <property type="entry name" value="2C_sensor_his_kinase"/>
</dbReference>
<evidence type="ECO:0000256" key="11">
    <source>
        <dbReference type="ARBA" id="ARBA00022989"/>
    </source>
</evidence>
<feature type="transmembrane region" description="Helical" evidence="13">
    <location>
        <begin position="135"/>
        <end position="154"/>
    </location>
</feature>
<dbReference type="SMART" id="SM00387">
    <property type="entry name" value="HATPase_c"/>
    <property type="match status" value="1"/>
</dbReference>
<dbReference type="PANTHER" id="PTHR44936">
    <property type="entry name" value="SENSOR PROTEIN CREC"/>
    <property type="match status" value="1"/>
</dbReference>
<keyword evidence="8" id="KW-0547">Nucleotide-binding</keyword>
<dbReference type="Pfam" id="PF00512">
    <property type="entry name" value="HisKA"/>
    <property type="match status" value="1"/>
</dbReference>
<evidence type="ECO:0000256" key="4">
    <source>
        <dbReference type="ARBA" id="ARBA00022475"/>
    </source>
</evidence>
<dbReference type="Pfam" id="PF00672">
    <property type="entry name" value="HAMP"/>
    <property type="match status" value="1"/>
</dbReference>
<evidence type="ECO:0000259" key="14">
    <source>
        <dbReference type="PROSITE" id="PS50109"/>
    </source>
</evidence>
<keyword evidence="5" id="KW-0597">Phosphoprotein</keyword>
<dbReference type="InterPro" id="IPR003594">
    <property type="entry name" value="HATPase_dom"/>
</dbReference>
<keyword evidence="13" id="KW-0472">Membrane</keyword>
<evidence type="ECO:0000256" key="7">
    <source>
        <dbReference type="ARBA" id="ARBA00022692"/>
    </source>
</evidence>
<dbReference type="GO" id="GO:0005524">
    <property type="term" value="F:ATP binding"/>
    <property type="evidence" value="ECO:0007669"/>
    <property type="project" value="UniProtKB-KW"/>
</dbReference>
<dbReference type="SMART" id="SM00388">
    <property type="entry name" value="HisKA"/>
    <property type="match status" value="1"/>
</dbReference>
<keyword evidence="4" id="KW-1003">Cell membrane</keyword>
<dbReference type="RefSeq" id="WP_380619835.1">
    <property type="nucleotide sequence ID" value="NZ_JBHSDK010000013.1"/>
</dbReference>
<dbReference type="Gene3D" id="3.30.565.10">
    <property type="entry name" value="Histidine kinase-like ATPase, C-terminal domain"/>
    <property type="match status" value="1"/>
</dbReference>
<dbReference type="PANTHER" id="PTHR44936:SF9">
    <property type="entry name" value="SENSOR PROTEIN CREC"/>
    <property type="match status" value="1"/>
</dbReference>
<keyword evidence="17" id="KW-1185">Reference proteome</keyword>
<dbReference type="SUPFAM" id="SSF47384">
    <property type="entry name" value="Homodimeric domain of signal transducing histidine kinase"/>
    <property type="match status" value="1"/>
</dbReference>
<evidence type="ECO:0000259" key="15">
    <source>
        <dbReference type="PROSITE" id="PS50885"/>
    </source>
</evidence>
<dbReference type="Proteomes" id="UP001595823">
    <property type="component" value="Unassembled WGS sequence"/>
</dbReference>
<evidence type="ECO:0000313" key="17">
    <source>
        <dbReference type="Proteomes" id="UP001595823"/>
    </source>
</evidence>
<dbReference type="CDD" id="cd00082">
    <property type="entry name" value="HisKA"/>
    <property type="match status" value="1"/>
</dbReference>
<comment type="catalytic activity">
    <reaction evidence="1">
        <text>ATP + protein L-histidine = ADP + protein N-phospho-L-histidine.</text>
        <dbReference type="EC" id="2.7.13.3"/>
    </reaction>
</comment>
<evidence type="ECO:0000256" key="1">
    <source>
        <dbReference type="ARBA" id="ARBA00000085"/>
    </source>
</evidence>
<accession>A0ABV8TXX0</accession>
<name>A0ABV8TXX0_9ACTN</name>
<protein>
    <recommendedName>
        <fullName evidence="3">histidine kinase</fullName>
        <ecNumber evidence="3">2.7.13.3</ecNumber>
    </recommendedName>
</protein>
<keyword evidence="6" id="KW-0808">Transferase</keyword>
<evidence type="ECO:0000256" key="10">
    <source>
        <dbReference type="ARBA" id="ARBA00022840"/>
    </source>
</evidence>
<evidence type="ECO:0000256" key="13">
    <source>
        <dbReference type="SAM" id="Phobius"/>
    </source>
</evidence>
<evidence type="ECO:0000313" key="16">
    <source>
        <dbReference type="EMBL" id="MFC4335268.1"/>
    </source>
</evidence>
<dbReference type="InterPro" id="IPR003661">
    <property type="entry name" value="HisK_dim/P_dom"/>
</dbReference>
<reference evidence="17" key="1">
    <citation type="journal article" date="2019" name="Int. J. Syst. Evol. Microbiol.">
        <title>The Global Catalogue of Microorganisms (GCM) 10K type strain sequencing project: providing services to taxonomists for standard genome sequencing and annotation.</title>
        <authorList>
            <consortium name="The Broad Institute Genomics Platform"/>
            <consortium name="The Broad Institute Genome Sequencing Center for Infectious Disease"/>
            <person name="Wu L."/>
            <person name="Ma J."/>
        </authorList>
    </citation>
    <scope>NUCLEOTIDE SEQUENCE [LARGE SCALE GENOMIC DNA]</scope>
    <source>
        <strain evidence="17">IBRC-M 10908</strain>
    </source>
</reference>
<keyword evidence="7 13" id="KW-0812">Transmembrane</keyword>
<evidence type="ECO:0000256" key="8">
    <source>
        <dbReference type="ARBA" id="ARBA00022741"/>
    </source>
</evidence>
<dbReference type="Pfam" id="PF02518">
    <property type="entry name" value="HATPase_c"/>
    <property type="match status" value="1"/>
</dbReference>
<dbReference type="InterPro" id="IPR036097">
    <property type="entry name" value="HisK_dim/P_sf"/>
</dbReference>
<comment type="subcellular location">
    <subcellularLocation>
        <location evidence="2">Cell membrane</location>
        <topology evidence="2">Multi-pass membrane protein</topology>
    </subcellularLocation>
</comment>
<keyword evidence="9" id="KW-0418">Kinase</keyword>
<evidence type="ECO:0000256" key="6">
    <source>
        <dbReference type="ARBA" id="ARBA00022679"/>
    </source>
</evidence>
<feature type="domain" description="HAMP" evidence="15">
    <location>
        <begin position="159"/>
        <end position="211"/>
    </location>
</feature>
<dbReference type="EMBL" id="JBHSDK010000013">
    <property type="protein sequence ID" value="MFC4335268.1"/>
    <property type="molecule type" value="Genomic_DNA"/>
</dbReference>
<dbReference type="SUPFAM" id="SSF55874">
    <property type="entry name" value="ATPase domain of HSP90 chaperone/DNA topoisomerase II/histidine kinase"/>
    <property type="match status" value="1"/>
</dbReference>
<dbReference type="InterPro" id="IPR036890">
    <property type="entry name" value="HATPase_C_sf"/>
</dbReference>
<dbReference type="CDD" id="cd06225">
    <property type="entry name" value="HAMP"/>
    <property type="match status" value="1"/>
</dbReference>
<evidence type="ECO:0000256" key="3">
    <source>
        <dbReference type="ARBA" id="ARBA00012438"/>
    </source>
</evidence>
<dbReference type="InterPro" id="IPR005467">
    <property type="entry name" value="His_kinase_dom"/>
</dbReference>
<evidence type="ECO:0000256" key="2">
    <source>
        <dbReference type="ARBA" id="ARBA00004651"/>
    </source>
</evidence>
<evidence type="ECO:0000256" key="5">
    <source>
        <dbReference type="ARBA" id="ARBA00022553"/>
    </source>
</evidence>
<evidence type="ECO:0000256" key="12">
    <source>
        <dbReference type="ARBA" id="ARBA00023012"/>
    </source>
</evidence>
<keyword evidence="11 13" id="KW-1133">Transmembrane helix</keyword>
<dbReference type="PROSITE" id="PS50109">
    <property type="entry name" value="HIS_KIN"/>
    <property type="match status" value="1"/>
</dbReference>
<keyword evidence="10 16" id="KW-0067">ATP-binding</keyword>
<evidence type="ECO:0000256" key="9">
    <source>
        <dbReference type="ARBA" id="ARBA00022777"/>
    </source>
</evidence>
<dbReference type="SMART" id="SM00304">
    <property type="entry name" value="HAMP"/>
    <property type="match status" value="2"/>
</dbReference>
<sequence length="412" mass="44111">MRRQLNALVAMTTSLVLIALLVPVGIVLYVQAKDQAIAEAAYQARTAAAEASTYDGPPERFKPFWNVHVFFPDGSKTLGAVTTPSVRLAKSGKAFAVELDSRIEVFTPVEWEGEGTLVVQHQLPYETIYLDANRAIAVLTAISALLVLLGVLMADRIARIIVRATVDLAKAADSLAEGDLSARVEPGGTKELRRVGREFNRLAERIGTLLEAQREETADLAHQLRTPLTALRLNADGTDDPDLAARLRASIGVLNTYIDEMIRSARRPDREGALPSADLVSVAADRFEFWKPLAEDSGRRFTLRAPMGPLPIATSREDIGAAVDTLLDNAFSHTPDGTAIELTVTEEGEFVADDAGPGFSELEAVRGRSSGGSTGLGLDIARRTVESTGGELRIERSPSGGARVVLAFGSAG</sequence>
<organism evidence="16 17">
    <name type="scientific">Salininema proteolyticum</name>
    <dbReference type="NCBI Taxonomy" id="1607685"/>
    <lineage>
        <taxon>Bacteria</taxon>
        <taxon>Bacillati</taxon>
        <taxon>Actinomycetota</taxon>
        <taxon>Actinomycetes</taxon>
        <taxon>Glycomycetales</taxon>
        <taxon>Glycomycetaceae</taxon>
        <taxon>Salininema</taxon>
    </lineage>
</organism>
<dbReference type="PROSITE" id="PS50885">
    <property type="entry name" value="HAMP"/>
    <property type="match status" value="1"/>
</dbReference>
<proteinExistence type="predicted"/>
<dbReference type="SUPFAM" id="SSF158472">
    <property type="entry name" value="HAMP domain-like"/>
    <property type="match status" value="1"/>
</dbReference>